<name>A0A9W9ZA01_9CNID</name>
<accession>A0A9W9ZA01</accession>
<comment type="caution">
    <text evidence="2">The sequence shown here is derived from an EMBL/GenBank/DDBJ whole genome shotgun (WGS) entry which is preliminary data.</text>
</comment>
<feature type="region of interest" description="Disordered" evidence="1">
    <location>
        <begin position="167"/>
        <end position="290"/>
    </location>
</feature>
<dbReference type="EMBL" id="MU826375">
    <property type="protein sequence ID" value="KAJ7377661.1"/>
    <property type="molecule type" value="Genomic_DNA"/>
</dbReference>
<evidence type="ECO:0000313" key="3">
    <source>
        <dbReference type="Proteomes" id="UP001163046"/>
    </source>
</evidence>
<feature type="region of interest" description="Disordered" evidence="1">
    <location>
        <begin position="315"/>
        <end position="364"/>
    </location>
</feature>
<organism evidence="2 3">
    <name type="scientific">Desmophyllum pertusum</name>
    <dbReference type="NCBI Taxonomy" id="174260"/>
    <lineage>
        <taxon>Eukaryota</taxon>
        <taxon>Metazoa</taxon>
        <taxon>Cnidaria</taxon>
        <taxon>Anthozoa</taxon>
        <taxon>Hexacorallia</taxon>
        <taxon>Scleractinia</taxon>
        <taxon>Caryophylliina</taxon>
        <taxon>Caryophylliidae</taxon>
        <taxon>Desmophyllum</taxon>
    </lineage>
</organism>
<evidence type="ECO:0000256" key="1">
    <source>
        <dbReference type="SAM" id="MobiDB-lite"/>
    </source>
</evidence>
<dbReference type="OrthoDB" id="10523630at2759"/>
<dbReference type="AlphaFoldDB" id="A0A9W9ZA01"/>
<feature type="compositionally biased region" description="Polar residues" evidence="1">
    <location>
        <begin position="220"/>
        <end position="232"/>
    </location>
</feature>
<sequence>MDNEDTAENSNQHGNRRNSTVKGNRKRRDSQGKQARLLARRGSVEDISDQDTSGRRSGYAEGRSRETSASGRQAFVDSDEEGFSAASRSPSDVLAYKEVSDTDSDLTIGARVTKSTTLTKKERRCKEQIRATRHSLPETEATFHDWASNSSSFFAYEDGDSDEEIWGRERTSRVGSSRAHMSDSRTSYMSDMARGAHVTDSRTSMQRNYRGSARARKDVSFSNLDDQMSYGSLGNDDSIYDMEDDPTGSRSNRARRSLRKKEKGDGVKRPGHYFQSRALGQGSPSMSHVTASFGDTNMTYGSKARLGQARMSLIEANGPSSCDSTVVIKQRSSRPSSVKEPSQKKNETECLPQNHEDSTPQHSYEALENSSDNMDEVLPLEAAVAQVSGTTSPAHAREKQSSPEVKKLFKRTFQQKSKPLISLEDLNVIHRLPVSSAFTYSFYELPNQHRAHNDSIKKAAGRIGRRKRNQVVTSGARARLKRNAILVFR</sequence>
<proteinExistence type="predicted"/>
<evidence type="ECO:0000313" key="2">
    <source>
        <dbReference type="EMBL" id="KAJ7377661.1"/>
    </source>
</evidence>
<reference evidence="2" key="1">
    <citation type="submission" date="2023-01" db="EMBL/GenBank/DDBJ databases">
        <title>Genome assembly of the deep-sea coral Lophelia pertusa.</title>
        <authorList>
            <person name="Herrera S."/>
            <person name="Cordes E."/>
        </authorList>
    </citation>
    <scope>NUCLEOTIDE SEQUENCE</scope>
    <source>
        <strain evidence="2">USNM1676648</strain>
        <tissue evidence="2">Polyp</tissue>
    </source>
</reference>
<keyword evidence="3" id="KW-1185">Reference proteome</keyword>
<feature type="compositionally biased region" description="Polar residues" evidence="1">
    <location>
        <begin position="8"/>
        <end position="22"/>
    </location>
</feature>
<feature type="compositionally biased region" description="Basic residues" evidence="1">
    <location>
        <begin position="252"/>
        <end position="261"/>
    </location>
</feature>
<gene>
    <name evidence="2" type="ORF">OS493_027739</name>
</gene>
<dbReference type="Proteomes" id="UP001163046">
    <property type="component" value="Unassembled WGS sequence"/>
</dbReference>
<protein>
    <submittedName>
        <fullName evidence="2">Uncharacterized protein</fullName>
    </submittedName>
</protein>
<feature type="region of interest" description="Disordered" evidence="1">
    <location>
        <begin position="1"/>
        <end position="91"/>
    </location>
</feature>
<feature type="compositionally biased region" description="Basic and acidic residues" evidence="1">
    <location>
        <begin position="341"/>
        <end position="359"/>
    </location>
</feature>